<dbReference type="InterPro" id="IPR039261">
    <property type="entry name" value="FNR_nucleotide-bd"/>
</dbReference>
<evidence type="ECO:0000259" key="9">
    <source>
        <dbReference type="PROSITE" id="PS51085"/>
    </source>
</evidence>
<dbReference type="InterPro" id="IPR036010">
    <property type="entry name" value="2Fe-2S_ferredoxin-like_sf"/>
</dbReference>
<dbReference type="InterPro" id="IPR006058">
    <property type="entry name" value="2Fe2S_fd_BS"/>
</dbReference>
<keyword evidence="6" id="KW-0560">Oxidoreductase</keyword>
<dbReference type="GO" id="GO:0050660">
    <property type="term" value="F:flavin adenine dinucleotide binding"/>
    <property type="evidence" value="ECO:0007669"/>
    <property type="project" value="TreeGrafter"/>
</dbReference>
<dbReference type="CDD" id="cd06214">
    <property type="entry name" value="PA_degradation_oxidoreductase_like"/>
    <property type="match status" value="1"/>
</dbReference>
<dbReference type="CDD" id="cd00207">
    <property type="entry name" value="fer2"/>
    <property type="match status" value="1"/>
</dbReference>
<evidence type="ECO:0000313" key="11">
    <source>
        <dbReference type="EMBL" id="SHI84420.1"/>
    </source>
</evidence>
<dbReference type="SUPFAM" id="SSF52343">
    <property type="entry name" value="Ferredoxin reductase-like, C-terminal NADP-linked domain"/>
    <property type="match status" value="1"/>
</dbReference>
<dbReference type="InterPro" id="IPR012675">
    <property type="entry name" value="Beta-grasp_dom_sf"/>
</dbReference>
<evidence type="ECO:0000259" key="10">
    <source>
        <dbReference type="PROSITE" id="PS51384"/>
    </source>
</evidence>
<dbReference type="InterPro" id="IPR050415">
    <property type="entry name" value="MRET"/>
</dbReference>
<dbReference type="PROSITE" id="PS51384">
    <property type="entry name" value="FAD_FR"/>
    <property type="match status" value="1"/>
</dbReference>
<sequence length="375" mass="42225">MMDHFSSPKHLPEFYPLKLAKKKWITPSVVAAQFDVPEDLSSQFSFLAGQYITLKIEKNGEYFFRDFSITSAPYENSLAIAVKKTEKNSPSDFFCDNYNVGDEIEVSVPQGRFTLKSKPHEFRTILGFAAGIGISPIFSHFKNILKTEPRTRLFLFYSNKNLESIAFRSELNALSEASGGRLQVFNFLTQKPSPNSFFSGRLDGQKLELIINQLLHLDETDEESTIWDSVDQVLICGPGEMVKSLANACHSNGIPKKNIHFELFGEFAENIYPLEKSLPLIQDIEVNFRLNGKWHRAVLPDNRTNIFSQLAAMGYNVPYSCRAGICGSCICLLNRGSVELLENEYLTESEEKAGKILACMALPLSSDLELDFDLV</sequence>
<reference evidence="11 12" key="1">
    <citation type="submission" date="2016-11" db="EMBL/GenBank/DDBJ databases">
        <authorList>
            <person name="Jaros S."/>
            <person name="Januszkiewicz K."/>
            <person name="Wedrychowicz H."/>
        </authorList>
    </citation>
    <scope>NUCLEOTIDE SEQUENCE [LARGE SCALE GENOMIC DNA]</scope>
    <source>
        <strain evidence="11 12">DSM 25479</strain>
    </source>
</reference>
<comment type="cofactor">
    <cofactor evidence="1">
        <name>FAD</name>
        <dbReference type="ChEBI" id="CHEBI:57692"/>
    </cofactor>
</comment>
<dbReference type="Gene3D" id="3.10.20.30">
    <property type="match status" value="1"/>
</dbReference>
<dbReference type="PROSITE" id="PS00197">
    <property type="entry name" value="2FE2S_FER_1"/>
    <property type="match status" value="1"/>
</dbReference>
<dbReference type="GO" id="GO:0016491">
    <property type="term" value="F:oxidoreductase activity"/>
    <property type="evidence" value="ECO:0007669"/>
    <property type="project" value="UniProtKB-KW"/>
</dbReference>
<dbReference type="PRINTS" id="PR00406">
    <property type="entry name" value="CYTB5RDTASE"/>
</dbReference>
<evidence type="ECO:0000256" key="8">
    <source>
        <dbReference type="ARBA" id="ARBA00023014"/>
    </source>
</evidence>
<proteinExistence type="predicted"/>
<dbReference type="InterPro" id="IPR001433">
    <property type="entry name" value="OxRdtase_FAD/NAD-bd"/>
</dbReference>
<dbReference type="Pfam" id="PF00175">
    <property type="entry name" value="NAD_binding_1"/>
    <property type="match status" value="1"/>
</dbReference>
<dbReference type="InterPro" id="IPR017938">
    <property type="entry name" value="Riboflavin_synthase-like_b-brl"/>
</dbReference>
<evidence type="ECO:0000313" key="12">
    <source>
        <dbReference type="Proteomes" id="UP000184335"/>
    </source>
</evidence>
<accession>A0A1M6EGG2</accession>
<evidence type="ECO:0000256" key="1">
    <source>
        <dbReference type="ARBA" id="ARBA00001974"/>
    </source>
</evidence>
<evidence type="ECO:0000256" key="7">
    <source>
        <dbReference type="ARBA" id="ARBA00023004"/>
    </source>
</evidence>
<dbReference type="PANTHER" id="PTHR47354:SF8">
    <property type="entry name" value="1,2-PHENYLACETYL-COA EPOXIDASE, SUBUNIT E"/>
    <property type="match status" value="1"/>
</dbReference>
<gene>
    <name evidence="11" type="ORF">SAMN05443429_10596</name>
</gene>
<dbReference type="EMBL" id="FQYI01000005">
    <property type="protein sequence ID" value="SHI84420.1"/>
    <property type="molecule type" value="Genomic_DNA"/>
</dbReference>
<keyword evidence="2" id="KW-0285">Flavoprotein</keyword>
<dbReference type="PANTHER" id="PTHR47354">
    <property type="entry name" value="NADH OXIDOREDUCTASE HCR"/>
    <property type="match status" value="1"/>
</dbReference>
<feature type="domain" description="FAD-binding FR-type" evidence="10">
    <location>
        <begin position="12"/>
        <end position="116"/>
    </location>
</feature>
<feature type="domain" description="2Fe-2S ferredoxin-type" evidence="9">
    <location>
        <begin position="284"/>
        <end position="375"/>
    </location>
</feature>
<evidence type="ECO:0000256" key="5">
    <source>
        <dbReference type="ARBA" id="ARBA00022827"/>
    </source>
</evidence>
<dbReference type="AlphaFoldDB" id="A0A1M6EGG2"/>
<evidence type="ECO:0000256" key="3">
    <source>
        <dbReference type="ARBA" id="ARBA00022714"/>
    </source>
</evidence>
<evidence type="ECO:0000256" key="6">
    <source>
        <dbReference type="ARBA" id="ARBA00023002"/>
    </source>
</evidence>
<keyword evidence="5" id="KW-0274">FAD</keyword>
<dbReference type="InterPro" id="IPR008333">
    <property type="entry name" value="Cbr1-like_FAD-bd_dom"/>
</dbReference>
<keyword evidence="8" id="KW-0411">Iron-sulfur</keyword>
<dbReference type="GO" id="GO:0051537">
    <property type="term" value="F:2 iron, 2 sulfur cluster binding"/>
    <property type="evidence" value="ECO:0007669"/>
    <property type="project" value="UniProtKB-KW"/>
</dbReference>
<dbReference type="GO" id="GO:0046872">
    <property type="term" value="F:metal ion binding"/>
    <property type="evidence" value="ECO:0007669"/>
    <property type="project" value="UniProtKB-KW"/>
</dbReference>
<keyword evidence="12" id="KW-1185">Reference proteome</keyword>
<dbReference type="Gene3D" id="2.40.30.10">
    <property type="entry name" value="Translation factors"/>
    <property type="match status" value="1"/>
</dbReference>
<keyword evidence="3" id="KW-0001">2Fe-2S</keyword>
<dbReference type="SUPFAM" id="SSF54292">
    <property type="entry name" value="2Fe-2S ferredoxin-like"/>
    <property type="match status" value="1"/>
</dbReference>
<dbReference type="Pfam" id="PF00111">
    <property type="entry name" value="Fer2"/>
    <property type="match status" value="1"/>
</dbReference>
<name>A0A1M6EGG2_9FLAO</name>
<dbReference type="Pfam" id="PF00970">
    <property type="entry name" value="FAD_binding_6"/>
    <property type="match status" value="1"/>
</dbReference>
<dbReference type="OrthoDB" id="9789468at2"/>
<keyword evidence="7" id="KW-0408">Iron</keyword>
<dbReference type="Proteomes" id="UP000184335">
    <property type="component" value="Unassembled WGS sequence"/>
</dbReference>
<dbReference type="RefSeq" id="WP_143154053.1">
    <property type="nucleotide sequence ID" value="NZ_FQYI01000005.1"/>
</dbReference>
<organism evidence="11 12">
    <name type="scientific">Cruoricaptor ignavus</name>
    <dbReference type="NCBI Taxonomy" id="1118202"/>
    <lineage>
        <taxon>Bacteria</taxon>
        <taxon>Pseudomonadati</taxon>
        <taxon>Bacteroidota</taxon>
        <taxon>Flavobacteriia</taxon>
        <taxon>Flavobacteriales</taxon>
        <taxon>Weeksellaceae</taxon>
        <taxon>Cruoricaptor</taxon>
    </lineage>
</organism>
<dbReference type="SUPFAM" id="SSF63380">
    <property type="entry name" value="Riboflavin synthase domain-like"/>
    <property type="match status" value="1"/>
</dbReference>
<dbReference type="InterPro" id="IPR001041">
    <property type="entry name" value="2Fe-2S_ferredoxin-type"/>
</dbReference>
<dbReference type="PROSITE" id="PS51085">
    <property type="entry name" value="2FE2S_FER_2"/>
    <property type="match status" value="1"/>
</dbReference>
<dbReference type="Gene3D" id="3.40.50.80">
    <property type="entry name" value="Nucleotide-binding domain of ferredoxin-NADP reductase (FNR) module"/>
    <property type="match status" value="1"/>
</dbReference>
<dbReference type="InterPro" id="IPR017927">
    <property type="entry name" value="FAD-bd_FR_type"/>
</dbReference>
<dbReference type="STRING" id="1118202.SAMN05443429_10596"/>
<keyword evidence="4" id="KW-0479">Metal-binding</keyword>
<protein>
    <submittedName>
        <fullName evidence="11">Ring-1,2-phenylacetyl-CoA epoxidase subunit PaaE</fullName>
    </submittedName>
</protein>
<evidence type="ECO:0000256" key="2">
    <source>
        <dbReference type="ARBA" id="ARBA00022630"/>
    </source>
</evidence>
<evidence type="ECO:0000256" key="4">
    <source>
        <dbReference type="ARBA" id="ARBA00022723"/>
    </source>
</evidence>